<keyword evidence="1" id="KW-0472">Membrane</keyword>
<dbReference type="NCBIfam" id="TIGR00229">
    <property type="entry name" value="sensory_box"/>
    <property type="match status" value="1"/>
</dbReference>
<feature type="domain" description="PAC" evidence="3">
    <location>
        <begin position="257"/>
        <end position="309"/>
    </location>
</feature>
<dbReference type="PANTHER" id="PTHR44757">
    <property type="entry name" value="DIGUANYLATE CYCLASE DGCP"/>
    <property type="match status" value="1"/>
</dbReference>
<dbReference type="NCBIfam" id="TIGR00254">
    <property type="entry name" value="GGDEF"/>
    <property type="match status" value="1"/>
</dbReference>
<keyword evidence="1" id="KW-0812">Transmembrane</keyword>
<dbReference type="InterPro" id="IPR035965">
    <property type="entry name" value="PAS-like_dom_sf"/>
</dbReference>
<dbReference type="Proteomes" id="UP000275199">
    <property type="component" value="Unassembled WGS sequence"/>
</dbReference>
<accession>A0ABX9XN05</accession>
<dbReference type="PROSITE" id="PS50112">
    <property type="entry name" value="PAS"/>
    <property type="match status" value="1"/>
</dbReference>
<evidence type="ECO:0000259" key="4">
    <source>
        <dbReference type="PROSITE" id="PS50887"/>
    </source>
</evidence>
<evidence type="ECO:0000313" key="5">
    <source>
        <dbReference type="EMBL" id="ROZ86635.1"/>
    </source>
</evidence>
<dbReference type="CDD" id="cd01949">
    <property type="entry name" value="GGDEF"/>
    <property type="match status" value="1"/>
</dbReference>
<dbReference type="InterPro" id="IPR000700">
    <property type="entry name" value="PAS-assoc_C"/>
</dbReference>
<dbReference type="SMART" id="SM00267">
    <property type="entry name" value="GGDEF"/>
    <property type="match status" value="1"/>
</dbReference>
<feature type="domain" description="PAS" evidence="2">
    <location>
        <begin position="207"/>
        <end position="254"/>
    </location>
</feature>
<dbReference type="Gene3D" id="3.30.70.270">
    <property type="match status" value="1"/>
</dbReference>
<keyword evidence="1" id="KW-1133">Transmembrane helix</keyword>
<evidence type="ECO:0000259" key="3">
    <source>
        <dbReference type="PROSITE" id="PS50113"/>
    </source>
</evidence>
<gene>
    <name evidence="5" type="ORF">EF096_05345</name>
</gene>
<dbReference type="InterPro" id="IPR000014">
    <property type="entry name" value="PAS"/>
</dbReference>
<organism evidence="5 6">
    <name type="scientific">Pseudomonas neustonica</name>
    <dbReference type="NCBI Taxonomy" id="2487346"/>
    <lineage>
        <taxon>Bacteria</taxon>
        <taxon>Pseudomonadati</taxon>
        <taxon>Pseudomonadota</taxon>
        <taxon>Gammaproteobacteria</taxon>
        <taxon>Pseudomonadales</taxon>
        <taxon>Pseudomonadaceae</taxon>
        <taxon>Pseudomonas</taxon>
    </lineage>
</organism>
<proteinExistence type="predicted"/>
<feature type="transmembrane region" description="Helical" evidence="1">
    <location>
        <begin position="50"/>
        <end position="70"/>
    </location>
</feature>
<dbReference type="SUPFAM" id="SSF55785">
    <property type="entry name" value="PYP-like sensor domain (PAS domain)"/>
    <property type="match status" value="2"/>
</dbReference>
<protein>
    <submittedName>
        <fullName evidence="5">Diguanylate cyclase</fullName>
    </submittedName>
</protein>
<dbReference type="SMART" id="SM00091">
    <property type="entry name" value="PAS"/>
    <property type="match status" value="2"/>
</dbReference>
<dbReference type="InterPro" id="IPR000160">
    <property type="entry name" value="GGDEF_dom"/>
</dbReference>
<reference evidence="5 6" key="1">
    <citation type="submission" date="2018-11" db="EMBL/GenBank/DDBJ databases">
        <authorList>
            <person name="Jang G.I."/>
            <person name="Hwang C.Y."/>
        </authorList>
    </citation>
    <scope>NUCLEOTIDE SEQUENCE [LARGE SCALE GENOMIC DNA]</scope>
    <source>
        <strain evidence="5 6">SSM26</strain>
    </source>
</reference>
<dbReference type="SUPFAM" id="SSF55073">
    <property type="entry name" value="Nucleotide cyclase"/>
    <property type="match status" value="1"/>
</dbReference>
<dbReference type="Gene3D" id="3.30.450.20">
    <property type="entry name" value="PAS domain"/>
    <property type="match status" value="2"/>
</dbReference>
<dbReference type="InterPro" id="IPR043128">
    <property type="entry name" value="Rev_trsase/Diguanyl_cyclase"/>
</dbReference>
<dbReference type="Pfam" id="PF00990">
    <property type="entry name" value="GGDEF"/>
    <property type="match status" value="1"/>
</dbReference>
<dbReference type="InterPro" id="IPR013655">
    <property type="entry name" value="PAS_fold_3"/>
</dbReference>
<evidence type="ECO:0000259" key="2">
    <source>
        <dbReference type="PROSITE" id="PS50112"/>
    </source>
</evidence>
<keyword evidence="6" id="KW-1185">Reference proteome</keyword>
<dbReference type="PROSITE" id="PS50887">
    <property type="entry name" value="GGDEF"/>
    <property type="match status" value="1"/>
</dbReference>
<evidence type="ECO:0000313" key="6">
    <source>
        <dbReference type="Proteomes" id="UP000275199"/>
    </source>
</evidence>
<dbReference type="InterPro" id="IPR052155">
    <property type="entry name" value="Biofilm_reg_signaling"/>
</dbReference>
<dbReference type="InterPro" id="IPR029787">
    <property type="entry name" value="Nucleotide_cyclase"/>
</dbReference>
<dbReference type="EMBL" id="RKKU01000004">
    <property type="protein sequence ID" value="ROZ86635.1"/>
    <property type="molecule type" value="Genomic_DNA"/>
</dbReference>
<dbReference type="PANTHER" id="PTHR44757:SF2">
    <property type="entry name" value="BIOFILM ARCHITECTURE MAINTENANCE PROTEIN MBAA"/>
    <property type="match status" value="1"/>
</dbReference>
<dbReference type="Gene3D" id="2.10.70.100">
    <property type="match status" value="1"/>
</dbReference>
<sequence>MAIALSMLFGVKSVSKVQRWKNSCQNASIDLQPAASWLYWPNEYQTRPTMSLLSIFICLLLTLMAAVLVLSTRQKMRRFRAILDLSPNGILILDRKRRISWHNNSAAKLLQCPSHLLNGTPVSRWLPMMETLPVKLQRLETVALNNEMTKHQLNVTRLHDVDRRTPVLLIHPNEPASASHEAMERLKRSQYFAQIGTWDWDIGTDQLYWSEAIYGMFGYQPGEITPSYQLFCDSVHPDDREQVRASEMVCIETGATHDEEYRVVWPDGSVHSVRETGNVVKDEQGRPFKMMGVVRDITEDKRSTQALEQLAHHDPLTGLPNRLMLEQRLNEALSVARNQKTRVALVFIDLNNFKHINDKHGHAIGDELLIEVAGRLRKGLRSSDMVARLGGDEFVILMEGLAPELRLTEEAHNLCEKIFAELAPPLTLNGWQHRIGASLGVAVFPDHAVTMDKLIHAADLAMYAAKRSGNNQYRIGGDLTTHAHNLSQR</sequence>
<dbReference type="Pfam" id="PF13188">
    <property type="entry name" value="PAS_8"/>
    <property type="match status" value="1"/>
</dbReference>
<evidence type="ECO:0000256" key="1">
    <source>
        <dbReference type="SAM" id="Phobius"/>
    </source>
</evidence>
<comment type="caution">
    <text evidence="5">The sequence shown here is derived from an EMBL/GenBank/DDBJ whole genome shotgun (WGS) entry which is preliminary data.</text>
</comment>
<feature type="domain" description="GGDEF" evidence="4">
    <location>
        <begin position="341"/>
        <end position="478"/>
    </location>
</feature>
<name>A0ABX9XN05_9PSED</name>
<dbReference type="Pfam" id="PF08447">
    <property type="entry name" value="PAS_3"/>
    <property type="match status" value="1"/>
</dbReference>
<dbReference type="CDD" id="cd00130">
    <property type="entry name" value="PAS"/>
    <property type="match status" value="1"/>
</dbReference>
<dbReference type="PROSITE" id="PS50113">
    <property type="entry name" value="PAC"/>
    <property type="match status" value="1"/>
</dbReference>